<keyword evidence="2" id="KW-0238">DNA-binding</keyword>
<evidence type="ECO:0000313" key="8">
    <source>
        <dbReference type="EMBL" id="KYH30798.1"/>
    </source>
</evidence>
<dbReference type="Gene3D" id="3.30.450.40">
    <property type="match status" value="1"/>
</dbReference>
<protein>
    <recommendedName>
        <fullName evidence="5">Glycerol operon regulatory protein</fullName>
    </recommendedName>
</protein>
<dbReference type="PANTHER" id="PTHR30136">
    <property type="entry name" value="HELIX-TURN-HELIX TRANSCRIPTIONAL REGULATOR, ICLR FAMILY"/>
    <property type="match status" value="1"/>
</dbReference>
<dbReference type="PROSITE" id="PS51077">
    <property type="entry name" value="HTH_ICLR"/>
    <property type="match status" value="1"/>
</dbReference>
<dbReference type="GO" id="GO:0003677">
    <property type="term" value="F:DNA binding"/>
    <property type="evidence" value="ECO:0007669"/>
    <property type="project" value="UniProtKB-KW"/>
</dbReference>
<dbReference type="PROSITE" id="PS51078">
    <property type="entry name" value="ICLR_ED"/>
    <property type="match status" value="1"/>
</dbReference>
<feature type="domain" description="HTH iclR-type" evidence="6">
    <location>
        <begin position="12"/>
        <end position="74"/>
    </location>
</feature>
<dbReference type="InterPro" id="IPR014757">
    <property type="entry name" value="Tscrpt_reg_IclR_C"/>
</dbReference>
<dbReference type="Proteomes" id="UP000075670">
    <property type="component" value="Unassembled WGS sequence"/>
</dbReference>
<evidence type="ECO:0000313" key="9">
    <source>
        <dbReference type="Proteomes" id="UP000075670"/>
    </source>
</evidence>
<sequence>MILMAGGHGKILETLQRALNLLQLFTLDKPDWGITELASKLKLNKSVIHRILYTLYINGFVEQDAVTKKYRLGLKFFELGTVVAEGMNLRKTAHPVMEELFRQTGETIMLIVVDGLNCLCIDKIESTEGIKCTSRIGRRTPLYAGFSKVLLAYLPEDKLQQVIRNGLQQFTKNTPTNPQLLLSQLDEIRKKNYVITRGEMDEGSLGIGVPIRDFTGAVVGAVCVVGPEFRMDSKINELLELCCSAAEKISRQMGFNNRAVLGNC</sequence>
<dbReference type="Pfam" id="PF09339">
    <property type="entry name" value="HTH_IclR"/>
    <property type="match status" value="1"/>
</dbReference>
<dbReference type="InterPro" id="IPR036390">
    <property type="entry name" value="WH_DNA-bd_sf"/>
</dbReference>
<proteinExistence type="predicted"/>
<comment type="function">
    <text evidence="4">May be an activator protein for the gylABX operon.</text>
</comment>
<dbReference type="EMBL" id="LTBC01000020">
    <property type="protein sequence ID" value="KYH30798.1"/>
    <property type="molecule type" value="Genomic_DNA"/>
</dbReference>
<dbReference type="AlphaFoldDB" id="A0A151AT19"/>
<gene>
    <name evidence="8" type="primary">kipR</name>
    <name evidence="8" type="ORF">MOMUL_28610</name>
</gene>
<dbReference type="InterPro" id="IPR050707">
    <property type="entry name" value="HTH_MetabolicPath_Reg"/>
</dbReference>
<dbReference type="PANTHER" id="PTHR30136:SF35">
    <property type="entry name" value="HTH-TYPE TRANSCRIPTIONAL REGULATOR RV1719"/>
    <property type="match status" value="1"/>
</dbReference>
<dbReference type="Gene3D" id="1.10.10.10">
    <property type="entry name" value="Winged helix-like DNA-binding domain superfamily/Winged helix DNA-binding domain"/>
    <property type="match status" value="1"/>
</dbReference>
<evidence type="ECO:0000256" key="2">
    <source>
        <dbReference type="ARBA" id="ARBA00023125"/>
    </source>
</evidence>
<dbReference type="InterPro" id="IPR036388">
    <property type="entry name" value="WH-like_DNA-bd_sf"/>
</dbReference>
<dbReference type="SMART" id="SM00346">
    <property type="entry name" value="HTH_ICLR"/>
    <property type="match status" value="1"/>
</dbReference>
<dbReference type="GO" id="GO:0003700">
    <property type="term" value="F:DNA-binding transcription factor activity"/>
    <property type="evidence" value="ECO:0007669"/>
    <property type="project" value="TreeGrafter"/>
</dbReference>
<evidence type="ECO:0000259" key="6">
    <source>
        <dbReference type="PROSITE" id="PS51077"/>
    </source>
</evidence>
<dbReference type="SUPFAM" id="SSF55781">
    <property type="entry name" value="GAF domain-like"/>
    <property type="match status" value="1"/>
</dbReference>
<evidence type="ECO:0000256" key="4">
    <source>
        <dbReference type="ARBA" id="ARBA00058938"/>
    </source>
</evidence>
<feature type="domain" description="IclR-ED" evidence="7">
    <location>
        <begin position="75"/>
        <end position="255"/>
    </location>
</feature>
<reference evidence="8 9" key="1">
    <citation type="submission" date="2016-02" db="EMBL/GenBank/DDBJ databases">
        <title>Genome sequence of Moorella mulderi DSM 14980.</title>
        <authorList>
            <person name="Poehlein A."/>
            <person name="Daniel R."/>
        </authorList>
    </citation>
    <scope>NUCLEOTIDE SEQUENCE [LARGE SCALE GENOMIC DNA]</scope>
    <source>
        <strain evidence="8 9">DSM 14980</strain>
    </source>
</reference>
<comment type="caution">
    <text evidence="8">The sequence shown here is derived from an EMBL/GenBank/DDBJ whole genome shotgun (WGS) entry which is preliminary data.</text>
</comment>
<evidence type="ECO:0000256" key="3">
    <source>
        <dbReference type="ARBA" id="ARBA00023163"/>
    </source>
</evidence>
<evidence type="ECO:0000256" key="5">
    <source>
        <dbReference type="ARBA" id="ARBA00070406"/>
    </source>
</evidence>
<evidence type="ECO:0000259" key="7">
    <source>
        <dbReference type="PROSITE" id="PS51078"/>
    </source>
</evidence>
<keyword evidence="9" id="KW-1185">Reference proteome</keyword>
<organism evidence="8 9">
    <name type="scientific">Moorella mulderi DSM 14980</name>
    <dbReference type="NCBI Taxonomy" id="1122241"/>
    <lineage>
        <taxon>Bacteria</taxon>
        <taxon>Bacillati</taxon>
        <taxon>Bacillota</taxon>
        <taxon>Clostridia</taxon>
        <taxon>Neomoorellales</taxon>
        <taxon>Neomoorellaceae</taxon>
        <taxon>Neomoorella</taxon>
    </lineage>
</organism>
<accession>A0A151AT19</accession>
<keyword evidence="3" id="KW-0804">Transcription</keyword>
<evidence type="ECO:0000256" key="1">
    <source>
        <dbReference type="ARBA" id="ARBA00023015"/>
    </source>
</evidence>
<dbReference type="InterPro" id="IPR029016">
    <property type="entry name" value="GAF-like_dom_sf"/>
</dbReference>
<dbReference type="GO" id="GO:0045892">
    <property type="term" value="P:negative regulation of DNA-templated transcription"/>
    <property type="evidence" value="ECO:0007669"/>
    <property type="project" value="TreeGrafter"/>
</dbReference>
<keyword evidence="1" id="KW-0805">Transcription regulation</keyword>
<dbReference type="InterPro" id="IPR005471">
    <property type="entry name" value="Tscrpt_reg_IclR_N"/>
</dbReference>
<dbReference type="FunFam" id="1.10.10.10:FF:000056">
    <property type="entry name" value="IclR family transcriptional regulator"/>
    <property type="match status" value="1"/>
</dbReference>
<name>A0A151AT19_9FIRM</name>
<dbReference type="SUPFAM" id="SSF46785">
    <property type="entry name" value="Winged helix' DNA-binding domain"/>
    <property type="match status" value="1"/>
</dbReference>
<dbReference type="Pfam" id="PF01614">
    <property type="entry name" value="IclR_C"/>
    <property type="match status" value="1"/>
</dbReference>
<dbReference type="PATRIC" id="fig|1122241.3.peg.3049"/>